<protein>
    <submittedName>
        <fullName evidence="1">Uncharacterized protein</fullName>
    </submittedName>
</protein>
<reference evidence="1 2" key="1">
    <citation type="submission" date="2023-12" db="EMBL/GenBank/DDBJ databases">
        <title>30 novel species of actinomycetes from the DSMZ collection.</title>
        <authorList>
            <person name="Nouioui I."/>
        </authorList>
    </citation>
    <scope>NUCLEOTIDE SEQUENCE [LARGE SCALE GENOMIC DNA]</scope>
    <source>
        <strain evidence="1 2">DSM 41528</strain>
    </source>
</reference>
<organism evidence="1 2">
    <name type="scientific">Streptomyces bugieae</name>
    <dbReference type="NCBI Taxonomy" id="3098223"/>
    <lineage>
        <taxon>Bacteria</taxon>
        <taxon>Bacillati</taxon>
        <taxon>Actinomycetota</taxon>
        <taxon>Actinomycetes</taxon>
        <taxon>Kitasatosporales</taxon>
        <taxon>Streptomycetaceae</taxon>
        <taxon>Streptomyces</taxon>
    </lineage>
</organism>
<dbReference type="EMBL" id="JAZBJP010000002">
    <property type="protein sequence ID" value="MEE4419586.1"/>
    <property type="molecule type" value="Genomic_DNA"/>
</dbReference>
<comment type="caution">
    <text evidence="1">The sequence shown here is derived from an EMBL/GenBank/DDBJ whole genome shotgun (WGS) entry which is preliminary data.</text>
</comment>
<evidence type="ECO:0000313" key="2">
    <source>
        <dbReference type="Proteomes" id="UP001307760"/>
    </source>
</evidence>
<dbReference type="Proteomes" id="UP001307760">
    <property type="component" value="Unassembled WGS sequence"/>
</dbReference>
<proteinExistence type="predicted"/>
<sequence length="61" mass="7035">MTAVRYVALRCNGPECGAEIHHPYSDCITVSKLRRIRRVDGWRQRPAGRDICPDCWKAGHR</sequence>
<name>A0ABU7NL28_9ACTN</name>
<gene>
    <name evidence="1" type="ORF">V2J85_09495</name>
</gene>
<evidence type="ECO:0000313" key="1">
    <source>
        <dbReference type="EMBL" id="MEE4419586.1"/>
    </source>
</evidence>
<keyword evidence="2" id="KW-1185">Reference proteome</keyword>
<accession>A0ABU7NL28</accession>
<dbReference type="RefSeq" id="WP_330821268.1">
    <property type="nucleotide sequence ID" value="NZ_JAZBJP010000002.1"/>
</dbReference>